<dbReference type="AlphaFoldDB" id="A0AA90U007"/>
<sequence length="78" mass="8887">MHQFVNARYPGMIKLIPGTSMRIPYHLDLLMAKAISPQMYANTNRLTNGMSSPKSTRIDVFPILHINIRFNIGIHAIH</sequence>
<reference evidence="1 2" key="1">
    <citation type="submission" date="2023-07" db="EMBL/GenBank/DDBJ databases">
        <title>Genomic Encyclopedia of Type Strains, Phase IV (KMG-IV): sequencing the most valuable type-strain genomes for metagenomic binning, comparative biology and taxonomic classification.</title>
        <authorList>
            <person name="Goeker M."/>
        </authorList>
    </citation>
    <scope>NUCLEOTIDE SEQUENCE [LARGE SCALE GENOMIC DNA]</scope>
    <source>
        <strain evidence="1 2">DSM 17273</strain>
    </source>
</reference>
<organism evidence="1 2">
    <name type="scientific">Methanococcoides alaskense</name>
    <dbReference type="NCBI Taxonomy" id="325778"/>
    <lineage>
        <taxon>Archaea</taxon>
        <taxon>Methanobacteriati</taxon>
        <taxon>Methanobacteriota</taxon>
        <taxon>Stenosarchaea group</taxon>
        <taxon>Methanomicrobia</taxon>
        <taxon>Methanosarcinales</taxon>
        <taxon>Methanosarcinaceae</taxon>
        <taxon>Methanococcoides</taxon>
    </lineage>
</organism>
<evidence type="ECO:0000313" key="2">
    <source>
        <dbReference type="Proteomes" id="UP001185015"/>
    </source>
</evidence>
<dbReference type="Proteomes" id="UP001185015">
    <property type="component" value="Unassembled WGS sequence"/>
</dbReference>
<keyword evidence="2" id="KW-1185">Reference proteome</keyword>
<dbReference type="EMBL" id="JAVDQI010000003">
    <property type="protein sequence ID" value="MDR6222699.1"/>
    <property type="molecule type" value="Genomic_DNA"/>
</dbReference>
<name>A0AA90U007_9EURY</name>
<evidence type="ECO:0000313" key="1">
    <source>
        <dbReference type="EMBL" id="MDR6222699.1"/>
    </source>
</evidence>
<proteinExistence type="predicted"/>
<gene>
    <name evidence="1" type="ORF">J2750_001148</name>
</gene>
<protein>
    <submittedName>
        <fullName evidence="1">Uncharacterized protein</fullName>
    </submittedName>
</protein>
<accession>A0AA90U007</accession>
<comment type="caution">
    <text evidence="1">The sequence shown here is derived from an EMBL/GenBank/DDBJ whole genome shotgun (WGS) entry which is preliminary data.</text>
</comment>